<dbReference type="PANTHER" id="PTHR43364:SF4">
    <property type="entry name" value="NAD(P)-LINKED OXIDOREDUCTASE SUPERFAMILY PROTEIN"/>
    <property type="match status" value="1"/>
</dbReference>
<evidence type="ECO:0000313" key="4">
    <source>
        <dbReference type="Proteomes" id="UP001595859"/>
    </source>
</evidence>
<dbReference type="RefSeq" id="WP_378058049.1">
    <property type="nucleotide sequence ID" value="NZ_JBHSIS010000009.1"/>
</dbReference>
<protein>
    <submittedName>
        <fullName evidence="3">Aldo/keto reductase</fullName>
    </submittedName>
</protein>
<sequence length="313" mass="33357">MRPVQTTTLGATGLRVSRVALGCARLGTLVRGPDAVDLVKTAYDVGITFFDTADVYGDGDSERLLGTALEGVRDMCVVATKFRHARAHPGASRRSIRLALEGSLTRLRTDHVDLYQVHAPDPTTPVEETVGALQDLVAAGKVLYYGLCNVAPWEVVDAQRVAWAAHRAPLASVQTQLNLVDARAFEELRRVSDLFGVGLLAASPLARGLLAGRYDRDRPPPPGHPLVTAKGAGFWTAKGQAVADRVRTLAADRGVPPAHVALAALLTHPQVSAVLVGASDADQVRANSDLPPDLLDEADVRYLTGLSEDLTHH</sequence>
<dbReference type="Gene3D" id="3.20.20.100">
    <property type="entry name" value="NADP-dependent oxidoreductase domain"/>
    <property type="match status" value="1"/>
</dbReference>
<keyword evidence="4" id="KW-1185">Reference proteome</keyword>
<gene>
    <name evidence="3" type="ORF">ACFPCV_21500</name>
</gene>
<dbReference type="InterPro" id="IPR023210">
    <property type="entry name" value="NADP_OxRdtase_dom"/>
</dbReference>
<dbReference type="EMBL" id="JBHSIS010000009">
    <property type="protein sequence ID" value="MFC4856087.1"/>
    <property type="molecule type" value="Genomic_DNA"/>
</dbReference>
<dbReference type="InterPro" id="IPR036812">
    <property type="entry name" value="NAD(P)_OxRdtase_dom_sf"/>
</dbReference>
<proteinExistence type="predicted"/>
<dbReference type="InterPro" id="IPR050523">
    <property type="entry name" value="AKR_Detox_Biosynth"/>
</dbReference>
<evidence type="ECO:0000259" key="2">
    <source>
        <dbReference type="Pfam" id="PF00248"/>
    </source>
</evidence>
<dbReference type="SUPFAM" id="SSF51430">
    <property type="entry name" value="NAD(P)-linked oxidoreductase"/>
    <property type="match status" value="1"/>
</dbReference>
<dbReference type="Proteomes" id="UP001595859">
    <property type="component" value="Unassembled WGS sequence"/>
</dbReference>
<feature type="domain" description="NADP-dependent oxidoreductase" evidence="2">
    <location>
        <begin position="19"/>
        <end position="306"/>
    </location>
</feature>
<organism evidence="3 4">
    <name type="scientific">Actinophytocola glycyrrhizae</name>
    <dbReference type="NCBI Taxonomy" id="2044873"/>
    <lineage>
        <taxon>Bacteria</taxon>
        <taxon>Bacillati</taxon>
        <taxon>Actinomycetota</taxon>
        <taxon>Actinomycetes</taxon>
        <taxon>Pseudonocardiales</taxon>
        <taxon>Pseudonocardiaceae</taxon>
    </lineage>
</organism>
<evidence type="ECO:0000313" key="3">
    <source>
        <dbReference type="EMBL" id="MFC4856087.1"/>
    </source>
</evidence>
<dbReference type="PRINTS" id="PR00069">
    <property type="entry name" value="ALDKETRDTASE"/>
</dbReference>
<accession>A0ABV9S360</accession>
<evidence type="ECO:0000256" key="1">
    <source>
        <dbReference type="ARBA" id="ARBA00023002"/>
    </source>
</evidence>
<keyword evidence="1" id="KW-0560">Oxidoreductase</keyword>
<comment type="caution">
    <text evidence="3">The sequence shown here is derived from an EMBL/GenBank/DDBJ whole genome shotgun (WGS) entry which is preliminary data.</text>
</comment>
<name>A0ABV9S360_9PSEU</name>
<dbReference type="PANTHER" id="PTHR43364">
    <property type="entry name" value="NADH-SPECIFIC METHYLGLYOXAL REDUCTASE-RELATED"/>
    <property type="match status" value="1"/>
</dbReference>
<dbReference type="Pfam" id="PF00248">
    <property type="entry name" value="Aldo_ket_red"/>
    <property type="match status" value="1"/>
</dbReference>
<reference evidence="4" key="1">
    <citation type="journal article" date="2019" name="Int. J. Syst. Evol. Microbiol.">
        <title>The Global Catalogue of Microorganisms (GCM) 10K type strain sequencing project: providing services to taxonomists for standard genome sequencing and annotation.</title>
        <authorList>
            <consortium name="The Broad Institute Genomics Platform"/>
            <consortium name="The Broad Institute Genome Sequencing Center for Infectious Disease"/>
            <person name="Wu L."/>
            <person name="Ma J."/>
        </authorList>
    </citation>
    <scope>NUCLEOTIDE SEQUENCE [LARGE SCALE GENOMIC DNA]</scope>
    <source>
        <strain evidence="4">ZS-22-S1</strain>
    </source>
</reference>
<dbReference type="InterPro" id="IPR020471">
    <property type="entry name" value="AKR"/>
</dbReference>